<keyword evidence="3" id="KW-1185">Reference proteome</keyword>
<dbReference type="AlphaFoldDB" id="A0A2X0M7S0"/>
<feature type="compositionally biased region" description="Acidic residues" evidence="1">
    <location>
        <begin position="87"/>
        <end position="101"/>
    </location>
</feature>
<protein>
    <submittedName>
        <fullName evidence="2">BQ5605_C007g04690 protein</fullName>
    </submittedName>
</protein>
<name>A0A2X0M7S0_9BASI</name>
<organism evidence="2 3">
    <name type="scientific">Microbotryum silenes-dioicae</name>
    <dbReference type="NCBI Taxonomy" id="796604"/>
    <lineage>
        <taxon>Eukaryota</taxon>
        <taxon>Fungi</taxon>
        <taxon>Dikarya</taxon>
        <taxon>Basidiomycota</taxon>
        <taxon>Pucciniomycotina</taxon>
        <taxon>Microbotryomycetes</taxon>
        <taxon>Microbotryales</taxon>
        <taxon>Microbotryaceae</taxon>
        <taxon>Microbotryum</taxon>
    </lineage>
</organism>
<feature type="region of interest" description="Disordered" evidence="1">
    <location>
        <begin position="16"/>
        <end position="49"/>
    </location>
</feature>
<feature type="region of interest" description="Disordered" evidence="1">
    <location>
        <begin position="62"/>
        <end position="101"/>
    </location>
</feature>
<sequence>MAPVALIMSTGEMSQLLQNKGGRPPIALQEQSSPEGYASEVDSEVDEDEDSLQVLAALVPVPSKSSISSPSAVSGLLISPKSRSRDSDEDSADEGYYGVDDDNSDEKLIDNIFSALLLARNDKKILDRHTYEPSRQDKELSNTTREAIFSNMILTTAEHNELRLRPLVLNCRKCCNRSLSARIVDDTSLVARISTTAQKDYSKSNKDASAPASSDSNSNVAAIGVDESALMTYTFPYSRTMPRFPWIIDSGAKVHCVGVVNQSIDSLVADYRSTLVIAHATASVAPVEPEPPPGLLRL</sequence>
<evidence type="ECO:0000313" key="2">
    <source>
        <dbReference type="EMBL" id="SGY62439.1"/>
    </source>
</evidence>
<dbReference type="Proteomes" id="UP000249464">
    <property type="component" value="Unassembled WGS sequence"/>
</dbReference>
<accession>A0A2X0M7S0</accession>
<dbReference type="EMBL" id="FQNC01000045">
    <property type="protein sequence ID" value="SGY62439.1"/>
    <property type="molecule type" value="Genomic_DNA"/>
</dbReference>
<proteinExistence type="predicted"/>
<evidence type="ECO:0000313" key="3">
    <source>
        <dbReference type="Proteomes" id="UP000249464"/>
    </source>
</evidence>
<evidence type="ECO:0000256" key="1">
    <source>
        <dbReference type="SAM" id="MobiDB-lite"/>
    </source>
</evidence>
<gene>
    <name evidence="2" type="primary">BQ5605_C007g04690</name>
    <name evidence="2" type="ORF">BQ5605_C007G04690</name>
</gene>
<reference evidence="2 3" key="1">
    <citation type="submission" date="2016-11" db="EMBL/GenBank/DDBJ databases">
        <authorList>
            <person name="Jaros S."/>
            <person name="Januszkiewicz K."/>
            <person name="Wedrychowicz H."/>
        </authorList>
    </citation>
    <scope>NUCLEOTIDE SEQUENCE [LARGE SCALE GENOMIC DNA]</scope>
</reference>
<feature type="compositionally biased region" description="Low complexity" evidence="1">
    <location>
        <begin position="62"/>
        <end position="74"/>
    </location>
</feature>